<proteinExistence type="predicted"/>
<keyword evidence="2" id="KW-1133">Transmembrane helix</keyword>
<evidence type="ECO:0000256" key="2">
    <source>
        <dbReference type="SAM" id="Phobius"/>
    </source>
</evidence>
<name>A0A7K3S7N8_9ACTN</name>
<accession>A0A7K3S7N8</accession>
<gene>
    <name evidence="3" type="ORF">G3I50_34440</name>
</gene>
<feature type="compositionally biased region" description="Polar residues" evidence="1">
    <location>
        <begin position="107"/>
        <end position="119"/>
    </location>
</feature>
<feature type="transmembrane region" description="Helical" evidence="2">
    <location>
        <begin position="40"/>
        <end position="61"/>
    </location>
</feature>
<dbReference type="EMBL" id="JAAGMP010001524">
    <property type="protein sequence ID" value="NEC23313.1"/>
    <property type="molecule type" value="Genomic_DNA"/>
</dbReference>
<dbReference type="NCBIfam" id="NF041681">
    <property type="entry name" value="HGxxPAAW"/>
    <property type="match status" value="1"/>
</dbReference>
<keyword evidence="2" id="KW-0812">Transmembrane</keyword>
<evidence type="ECO:0000256" key="1">
    <source>
        <dbReference type="SAM" id="MobiDB-lite"/>
    </source>
</evidence>
<dbReference type="Proteomes" id="UP000469670">
    <property type="component" value="Unassembled WGS sequence"/>
</dbReference>
<organism evidence="3 4">
    <name type="scientific">Streptomyces parvus</name>
    <dbReference type="NCBI Taxonomy" id="66428"/>
    <lineage>
        <taxon>Bacteria</taxon>
        <taxon>Bacillati</taxon>
        <taxon>Actinomycetota</taxon>
        <taxon>Actinomycetes</taxon>
        <taxon>Kitasatosporales</taxon>
        <taxon>Streptomycetaceae</taxon>
        <taxon>Streptomyces</taxon>
    </lineage>
</organism>
<keyword evidence="2" id="KW-0472">Membrane</keyword>
<evidence type="ECO:0000313" key="3">
    <source>
        <dbReference type="EMBL" id="NEC23313.1"/>
    </source>
</evidence>
<sequence>MSAHGHVDLGHTAAGWAGTATAIIGVTLTGIAMAAVSAPLALAGAAVTLGAGALTWLLHLAGWGKPSGPRPESEWPCRVRDRAARQGHPGCLGCRLAGRGARRPENTSKTARVASTVSG</sequence>
<feature type="transmembrane region" description="Helical" evidence="2">
    <location>
        <begin position="12"/>
        <end position="34"/>
    </location>
</feature>
<comment type="caution">
    <text evidence="3">The sequence shown here is derived from an EMBL/GenBank/DDBJ whole genome shotgun (WGS) entry which is preliminary data.</text>
</comment>
<protein>
    <submittedName>
        <fullName evidence="3">Uncharacterized protein</fullName>
    </submittedName>
</protein>
<feature type="region of interest" description="Disordered" evidence="1">
    <location>
        <begin position="95"/>
        <end position="119"/>
    </location>
</feature>
<reference evidence="3 4" key="1">
    <citation type="submission" date="2020-01" db="EMBL/GenBank/DDBJ databases">
        <title>Insect and environment-associated Actinomycetes.</title>
        <authorList>
            <person name="Currrie C."/>
            <person name="Chevrette M."/>
            <person name="Carlson C."/>
            <person name="Stubbendieck R."/>
            <person name="Wendt-Pienkowski E."/>
        </authorList>
    </citation>
    <scope>NUCLEOTIDE SEQUENCE [LARGE SCALE GENOMIC DNA]</scope>
    <source>
        <strain evidence="3 4">SID7590</strain>
    </source>
</reference>
<dbReference type="AlphaFoldDB" id="A0A7K3S7N8"/>
<dbReference type="RefSeq" id="WP_164207590.1">
    <property type="nucleotide sequence ID" value="NZ_JAAGMP010001524.1"/>
</dbReference>
<evidence type="ECO:0000313" key="4">
    <source>
        <dbReference type="Proteomes" id="UP000469670"/>
    </source>
</evidence>